<evidence type="ECO:0000259" key="2">
    <source>
        <dbReference type="PROSITE" id="PS50878"/>
    </source>
</evidence>
<dbReference type="InterPro" id="IPR000477">
    <property type="entry name" value="RT_dom"/>
</dbReference>
<gene>
    <name evidence="3" type="ORF">WKI299_LOCUS8761</name>
</gene>
<evidence type="ECO:0000313" key="4">
    <source>
        <dbReference type="Proteomes" id="UP000663856"/>
    </source>
</evidence>
<protein>
    <recommendedName>
        <fullName evidence="2">Reverse transcriptase domain-containing protein</fullName>
    </recommendedName>
</protein>
<dbReference type="Proteomes" id="UP000663856">
    <property type="component" value="Unassembled WGS sequence"/>
</dbReference>
<evidence type="ECO:0000256" key="1">
    <source>
        <dbReference type="SAM" id="Coils"/>
    </source>
</evidence>
<dbReference type="EMBL" id="CAJNRF010002822">
    <property type="protein sequence ID" value="CAF2043533.1"/>
    <property type="molecule type" value="Genomic_DNA"/>
</dbReference>
<evidence type="ECO:0000313" key="3">
    <source>
        <dbReference type="EMBL" id="CAF2043533.1"/>
    </source>
</evidence>
<dbReference type="PANTHER" id="PTHR47027:SF20">
    <property type="entry name" value="REVERSE TRANSCRIPTASE-LIKE PROTEIN WITH RNA-DIRECTED DNA POLYMERASE DOMAIN"/>
    <property type="match status" value="1"/>
</dbReference>
<comment type="caution">
    <text evidence="3">The sequence shown here is derived from an EMBL/GenBank/DDBJ whole genome shotgun (WGS) entry which is preliminary data.</text>
</comment>
<feature type="domain" description="Reverse transcriptase" evidence="2">
    <location>
        <begin position="234"/>
        <end position="503"/>
    </location>
</feature>
<accession>A0A816P3Q8</accession>
<feature type="coiled-coil region" evidence="1">
    <location>
        <begin position="56"/>
        <end position="90"/>
    </location>
</feature>
<dbReference type="Pfam" id="PF00078">
    <property type="entry name" value="RVT_1"/>
    <property type="match status" value="1"/>
</dbReference>
<dbReference type="SUPFAM" id="SSF56672">
    <property type="entry name" value="DNA/RNA polymerases"/>
    <property type="match status" value="1"/>
</dbReference>
<keyword evidence="1" id="KW-0175">Coiled coil</keyword>
<reference evidence="3" key="1">
    <citation type="submission" date="2021-02" db="EMBL/GenBank/DDBJ databases">
        <authorList>
            <person name="Nowell W R."/>
        </authorList>
    </citation>
    <scope>NUCLEOTIDE SEQUENCE</scope>
</reference>
<dbReference type="InterPro" id="IPR043502">
    <property type="entry name" value="DNA/RNA_pol_sf"/>
</dbReference>
<name>A0A816P3Q8_9BILA</name>
<dbReference type="PROSITE" id="PS50878">
    <property type="entry name" value="RT_POL"/>
    <property type="match status" value="1"/>
</dbReference>
<proteinExistence type="predicted"/>
<dbReference type="PANTHER" id="PTHR47027">
    <property type="entry name" value="REVERSE TRANSCRIPTASE DOMAIN-CONTAINING PROTEIN"/>
    <property type="match status" value="1"/>
</dbReference>
<organism evidence="3 4">
    <name type="scientific">Rotaria magnacalcarata</name>
    <dbReference type="NCBI Taxonomy" id="392030"/>
    <lineage>
        <taxon>Eukaryota</taxon>
        <taxon>Metazoa</taxon>
        <taxon>Spiralia</taxon>
        <taxon>Gnathifera</taxon>
        <taxon>Rotifera</taxon>
        <taxon>Eurotatoria</taxon>
        <taxon>Bdelloidea</taxon>
        <taxon>Philodinida</taxon>
        <taxon>Philodinidae</taxon>
        <taxon>Rotaria</taxon>
    </lineage>
</organism>
<sequence length="598" mass="68687">MYQTNLENNLNSIQTNGTLEEHALKIRNSINEAIEVSITNQRVAKKPWISAETLKLADEKRKAKQTKHLNQNLNEKYKELCKKVKKFARKDKEGWIEDQCKEIQEGLQVGKSKQAYNLVKLLKRKYVSKLNIIRKKDGKIAQSKEDVLQTWTQYCSGLYEDIGGGESFVKDLEDITPPDCDDNTNTNNILLSEIENAIDKLKKNKSPGTDGITAEMLQAGGKQLVSNIHELCNRAWKEEAIPDDWGRSILIPIPKKGDLAECSNYRTISLINHTGKVMLMVLLNRLKHQLEPFLSEEQAGFRKDRSTVQQILILRLLAEKAKRNGTKIYNCFIDFQKAFDTIKHKIIWATLRSYGVDNKLVILLEKIYGKSRSAVRIGKDIGEWFQTTVGTRQGDPLSPLLFITYLERIMDKTTAKFNGVNISGTYVNNLRFADDIDLINENHSILQKHLEQITKTAEEAGLLINIQKTKTLVFGDQNIDEQMKIKNENIKNVEEFEYLGSLITWDNNCSKEINRRINKAIGAMTNLKHIWNTKKLTNGQQQNAKTYSAIQDEWESPKRKAMQRMVRRYNRMVWIYVSGSNSPRAEQAPMEKYRSNSG</sequence>
<dbReference type="CDD" id="cd01650">
    <property type="entry name" value="RT_nLTR_like"/>
    <property type="match status" value="1"/>
</dbReference>
<dbReference type="AlphaFoldDB" id="A0A816P3Q8"/>